<dbReference type="Pfam" id="PF13968">
    <property type="entry name" value="DUF4220"/>
    <property type="match status" value="1"/>
</dbReference>
<dbReference type="Pfam" id="PF04578">
    <property type="entry name" value="DUF594"/>
    <property type="match status" value="1"/>
</dbReference>
<evidence type="ECO:0000256" key="2">
    <source>
        <dbReference type="SAM" id="Phobius"/>
    </source>
</evidence>
<feature type="transmembrane region" description="Helical" evidence="2">
    <location>
        <begin position="14"/>
        <end position="38"/>
    </location>
</feature>
<dbReference type="AlphaFoldDB" id="A0AAV5FJU8"/>
<evidence type="ECO:0000313" key="5">
    <source>
        <dbReference type="Proteomes" id="UP001054889"/>
    </source>
</evidence>
<reference evidence="4" key="1">
    <citation type="journal article" date="2018" name="DNA Res.">
        <title>Multiple hybrid de novo genome assembly of finger millet, an orphan allotetraploid crop.</title>
        <authorList>
            <person name="Hatakeyama M."/>
            <person name="Aluri S."/>
            <person name="Balachadran M.T."/>
            <person name="Sivarajan S.R."/>
            <person name="Patrignani A."/>
            <person name="Gruter S."/>
            <person name="Poveda L."/>
            <person name="Shimizu-Inatsugi R."/>
            <person name="Baeten J."/>
            <person name="Francoijs K.J."/>
            <person name="Nataraja K.N."/>
            <person name="Reddy Y.A.N."/>
            <person name="Phadnis S."/>
            <person name="Ravikumar R.L."/>
            <person name="Schlapbach R."/>
            <person name="Sreeman S.M."/>
            <person name="Shimizu K.K."/>
        </authorList>
    </citation>
    <scope>NUCLEOTIDE SEQUENCE</scope>
</reference>
<keyword evidence="2" id="KW-1133">Transmembrane helix</keyword>
<feature type="domain" description="DUF4220" evidence="3">
    <location>
        <begin position="115"/>
        <end position="184"/>
    </location>
</feature>
<name>A0AAV5FJU8_ELECO</name>
<dbReference type="Proteomes" id="UP001054889">
    <property type="component" value="Unassembled WGS sequence"/>
</dbReference>
<dbReference type="EMBL" id="BQKI01000085">
    <property type="protein sequence ID" value="GJN34620.1"/>
    <property type="molecule type" value="Genomic_DNA"/>
</dbReference>
<gene>
    <name evidence="4" type="primary">gb23300</name>
    <name evidence="4" type="ORF">PR202_gb23300</name>
</gene>
<dbReference type="InterPro" id="IPR025315">
    <property type="entry name" value="DUF4220"/>
</dbReference>
<comment type="caution">
    <text evidence="4">The sequence shown here is derived from an EMBL/GenBank/DDBJ whole genome shotgun (WGS) entry which is preliminary data.</text>
</comment>
<protein>
    <recommendedName>
        <fullName evidence="3">DUF4220 domain-containing protein</fullName>
    </recommendedName>
</protein>
<keyword evidence="2" id="KW-0812">Transmembrane</keyword>
<reference evidence="4" key="2">
    <citation type="submission" date="2021-12" db="EMBL/GenBank/DDBJ databases">
        <title>Resequencing data analysis of finger millet.</title>
        <authorList>
            <person name="Hatakeyama M."/>
            <person name="Aluri S."/>
            <person name="Balachadran M.T."/>
            <person name="Sivarajan S.R."/>
            <person name="Poveda L."/>
            <person name="Shimizu-Inatsugi R."/>
            <person name="Schlapbach R."/>
            <person name="Sreeman S.M."/>
            <person name="Shimizu K.K."/>
        </authorList>
    </citation>
    <scope>NUCLEOTIDE SEQUENCE</scope>
</reference>
<accession>A0AAV5FJU8</accession>
<feature type="region of interest" description="Disordered" evidence="1">
    <location>
        <begin position="539"/>
        <end position="559"/>
    </location>
</feature>
<organism evidence="4 5">
    <name type="scientific">Eleusine coracana subsp. coracana</name>
    <dbReference type="NCBI Taxonomy" id="191504"/>
    <lineage>
        <taxon>Eukaryota</taxon>
        <taxon>Viridiplantae</taxon>
        <taxon>Streptophyta</taxon>
        <taxon>Embryophyta</taxon>
        <taxon>Tracheophyta</taxon>
        <taxon>Spermatophyta</taxon>
        <taxon>Magnoliopsida</taxon>
        <taxon>Liliopsida</taxon>
        <taxon>Poales</taxon>
        <taxon>Poaceae</taxon>
        <taxon>PACMAD clade</taxon>
        <taxon>Chloridoideae</taxon>
        <taxon>Cynodonteae</taxon>
        <taxon>Eleusininae</taxon>
        <taxon>Eleusine</taxon>
    </lineage>
</organism>
<sequence length="568" mass="64465">MVDLSSAVLWWEDWQLRILVLGSLFLQFFLFFSSIWCATVPSHHYADPSCGLLTLALTPWRYTHSPPSSTATSFREPPRAAKPWRFYGRQSSSSTSAVSTHSPHTAWRTMSCGIRHVMTHGVSSHTVAIYVFCKSWHVGGDVDKRLLRAAILLFIVGILKFIRKPWTLKSASLSSVVTSPAVYPQRRGPLEHVCDMLCLPFESTFTSFDDAAAMKEEEEKDVSLEEYVAEARELVRVTEIASREGSCIWSSTVAQHNLVAYYRRKRNPTKFMMLSAILGCKGYSNKHMYIEQVSQKGCIEIINLVTEHVKGGWNQYIYDAQSYRRFNNFRGQWTVSRHKIYGEQMRWSLQAPFDQSVLVWHLATELCLYHPRTTATAYDVLPAARCSRLISRYMIYLLLIRPEMLMPGSRQGLFTASCDDIELMLKRRRGNEPSSQDVRKIAEHILDAAQSPSTNVGTLIPRACNLAKELMELLDDEEQRWKVIQGVWLEMLCCSAGRCRGYLHARSMGEGVEFLSVVWLLLSRLGMETFADKFQRPEPGEDQAFAAGASPSSSEAQDIPVAEEISIV</sequence>
<proteinExistence type="predicted"/>
<dbReference type="InterPro" id="IPR007658">
    <property type="entry name" value="DUF594"/>
</dbReference>
<evidence type="ECO:0000313" key="4">
    <source>
        <dbReference type="EMBL" id="GJN34620.1"/>
    </source>
</evidence>
<keyword evidence="2" id="KW-0472">Membrane</keyword>
<keyword evidence="5" id="KW-1185">Reference proteome</keyword>
<dbReference type="PANTHER" id="PTHR31325">
    <property type="entry name" value="OS01G0798800 PROTEIN-RELATED"/>
    <property type="match status" value="1"/>
</dbReference>
<evidence type="ECO:0000256" key="1">
    <source>
        <dbReference type="SAM" id="MobiDB-lite"/>
    </source>
</evidence>
<feature type="transmembrane region" description="Helical" evidence="2">
    <location>
        <begin position="146"/>
        <end position="162"/>
    </location>
</feature>
<evidence type="ECO:0000259" key="3">
    <source>
        <dbReference type="Pfam" id="PF13968"/>
    </source>
</evidence>